<keyword evidence="2" id="KW-1185">Reference proteome</keyword>
<organism evidence="1 2">
    <name type="scientific">[Candida] jaroonii</name>
    <dbReference type="NCBI Taxonomy" id="467808"/>
    <lineage>
        <taxon>Eukaryota</taxon>
        <taxon>Fungi</taxon>
        <taxon>Dikarya</taxon>
        <taxon>Ascomycota</taxon>
        <taxon>Saccharomycotina</taxon>
        <taxon>Pichiomycetes</taxon>
        <taxon>Debaryomycetaceae</taxon>
        <taxon>Yamadazyma</taxon>
    </lineage>
</organism>
<evidence type="ECO:0000313" key="2">
    <source>
        <dbReference type="Proteomes" id="UP001152531"/>
    </source>
</evidence>
<gene>
    <name evidence="1" type="ORF">CLIB1444_04S03510</name>
</gene>
<comment type="caution">
    <text evidence="1">The sequence shown here is derived from an EMBL/GenBank/DDBJ whole genome shotgun (WGS) entry which is preliminary data.</text>
</comment>
<dbReference type="EMBL" id="CALSDN010000004">
    <property type="protein sequence ID" value="CAH6720590.1"/>
    <property type="molecule type" value="Genomic_DNA"/>
</dbReference>
<proteinExistence type="predicted"/>
<accession>A0ACA9Y6D9</accession>
<reference evidence="1" key="1">
    <citation type="submission" date="2022-06" db="EMBL/GenBank/DDBJ databases">
        <authorList>
            <person name="Legras J.-L."/>
            <person name="Devillers H."/>
            <person name="Grondin C."/>
        </authorList>
    </citation>
    <scope>NUCLEOTIDE SEQUENCE</scope>
    <source>
        <strain evidence="1">CLIB 1444</strain>
    </source>
</reference>
<dbReference type="Proteomes" id="UP001152531">
    <property type="component" value="Unassembled WGS sequence"/>
</dbReference>
<evidence type="ECO:0000313" key="1">
    <source>
        <dbReference type="EMBL" id="CAH6720590.1"/>
    </source>
</evidence>
<protein>
    <submittedName>
        <fullName evidence="1">Protein Fyv10p</fullName>
    </submittedName>
</protein>
<sequence length="478" mass="56120">MEPSVNFYIQSNSTQFKVPTELIKKNFKTAQKLIEKQKKQLASDVSKIQKNPSLPNSMKLEMIRKLIKSFETFQKKLQQVVDKDKEYRDRLTARFDNLNQLSQFTIENDDHSHDTDHDDKILDHHNSNLINWYRDQANILIIDYLIKSNVKTEQSIGMKLLHNLSAVNPKFMKLIDYDLFENFNKIYVSIIENHDLSLVIWWFEDNRNSLKKINSNLEFEINYCKFLSFIQDGKTDEAIKFSQNHLSKNGNISNYSNNEINNYYKNLEKLKSIGGLLVFLALNETDNDLLFSSSLVKNSSRFHSYENLLSDDRWTNLSEVFIENFTKLYGISKNYPLFIYLSAGLSSLKTKSCYCNYENTIFFNENQENLGITNTLLDKKLRGPNHYYKLLNKINHCPVCSPEMFKLSRNLPYAQLITNIFNNPYKLPNGNIYPFDKLTNPTDKYLSDKDSLLRDVKIRDPLTREIFSMEDCIRVYPA</sequence>
<name>A0ACA9Y6D9_9ASCO</name>